<organism evidence="3 4">
    <name type="scientific">Dunaliella salina</name>
    <name type="common">Green alga</name>
    <name type="synonym">Protococcus salinus</name>
    <dbReference type="NCBI Taxonomy" id="3046"/>
    <lineage>
        <taxon>Eukaryota</taxon>
        <taxon>Viridiplantae</taxon>
        <taxon>Chlorophyta</taxon>
        <taxon>core chlorophytes</taxon>
        <taxon>Chlorophyceae</taxon>
        <taxon>CS clade</taxon>
        <taxon>Chlamydomonadales</taxon>
        <taxon>Dunaliellaceae</taxon>
        <taxon>Dunaliella</taxon>
    </lineage>
</organism>
<evidence type="ECO:0000256" key="1">
    <source>
        <dbReference type="SAM" id="MobiDB-lite"/>
    </source>
</evidence>
<evidence type="ECO:0008006" key="5">
    <source>
        <dbReference type="Google" id="ProtNLM"/>
    </source>
</evidence>
<keyword evidence="4" id="KW-1185">Reference proteome</keyword>
<dbReference type="EMBL" id="MU069641">
    <property type="protein sequence ID" value="KAF5836825.1"/>
    <property type="molecule type" value="Genomic_DNA"/>
</dbReference>
<evidence type="ECO:0000313" key="3">
    <source>
        <dbReference type="EMBL" id="KAF5836825.1"/>
    </source>
</evidence>
<dbReference type="Proteomes" id="UP000815325">
    <property type="component" value="Unassembled WGS sequence"/>
</dbReference>
<gene>
    <name evidence="3" type="ORF">DUNSADRAFT_5365</name>
</gene>
<comment type="caution">
    <text evidence="3">The sequence shown here is derived from an EMBL/GenBank/DDBJ whole genome shotgun (WGS) entry which is preliminary data.</text>
</comment>
<feature type="signal peptide" evidence="2">
    <location>
        <begin position="1"/>
        <end position="19"/>
    </location>
</feature>
<feature type="compositionally biased region" description="Basic and acidic residues" evidence="1">
    <location>
        <begin position="377"/>
        <end position="387"/>
    </location>
</feature>
<feature type="compositionally biased region" description="Basic residues" evidence="1">
    <location>
        <begin position="615"/>
        <end position="654"/>
    </location>
</feature>
<dbReference type="InterPro" id="IPR036570">
    <property type="entry name" value="HORMA_dom_sf"/>
</dbReference>
<dbReference type="SUPFAM" id="SSF56019">
    <property type="entry name" value="The spindle assembly checkpoint protein mad2"/>
    <property type="match status" value="1"/>
</dbReference>
<feature type="compositionally biased region" description="Low complexity" evidence="1">
    <location>
        <begin position="441"/>
        <end position="463"/>
    </location>
</feature>
<feature type="compositionally biased region" description="Basic and acidic residues" evidence="1">
    <location>
        <begin position="280"/>
        <end position="338"/>
    </location>
</feature>
<feature type="region of interest" description="Disordered" evidence="1">
    <location>
        <begin position="607"/>
        <end position="674"/>
    </location>
</feature>
<proteinExistence type="predicted"/>
<reference evidence="3" key="1">
    <citation type="submission" date="2017-08" db="EMBL/GenBank/DDBJ databases">
        <authorList>
            <person name="Polle J.E."/>
            <person name="Barry K."/>
            <person name="Cushman J."/>
            <person name="Schmutz J."/>
            <person name="Tran D."/>
            <person name="Hathwaick L.T."/>
            <person name="Yim W.C."/>
            <person name="Jenkins J."/>
            <person name="Mckie-Krisberg Z.M."/>
            <person name="Prochnik S."/>
            <person name="Lindquist E."/>
            <person name="Dockter R.B."/>
            <person name="Adam C."/>
            <person name="Molina H."/>
            <person name="Bunkerborg J."/>
            <person name="Jin E."/>
            <person name="Buchheim M."/>
            <person name="Magnuson J."/>
        </authorList>
    </citation>
    <scope>NUCLEOTIDE SEQUENCE</scope>
    <source>
        <strain evidence="3">CCAP 19/18</strain>
    </source>
</reference>
<feature type="compositionally biased region" description="Basic and acidic residues" evidence="1">
    <location>
        <begin position="245"/>
        <end position="273"/>
    </location>
</feature>
<accession>A0ABQ7GQD8</accession>
<feature type="compositionally biased region" description="Low complexity" evidence="1">
    <location>
        <begin position="418"/>
        <end position="432"/>
    </location>
</feature>
<name>A0ABQ7GQD8_DUNSA</name>
<evidence type="ECO:0000256" key="2">
    <source>
        <dbReference type="SAM" id="SignalP"/>
    </source>
</evidence>
<dbReference type="PANTHER" id="PTHR34684">
    <property type="entry name" value="OS08G0192200 PROTEIN"/>
    <property type="match status" value="1"/>
</dbReference>
<feature type="compositionally biased region" description="Basic residues" evidence="1">
    <location>
        <begin position="473"/>
        <end position="484"/>
    </location>
</feature>
<feature type="compositionally biased region" description="Low complexity" evidence="1">
    <location>
        <begin position="659"/>
        <end position="668"/>
    </location>
</feature>
<feature type="compositionally biased region" description="Low complexity" evidence="1">
    <location>
        <begin position="395"/>
        <end position="409"/>
    </location>
</feature>
<keyword evidence="2" id="KW-0732">Signal</keyword>
<feature type="region of interest" description="Disordered" evidence="1">
    <location>
        <begin position="245"/>
        <end position="586"/>
    </location>
</feature>
<dbReference type="Gene3D" id="3.30.900.10">
    <property type="entry name" value="HORMA domain"/>
    <property type="match status" value="1"/>
</dbReference>
<feature type="chain" id="PRO_5047052214" description="HORMA domain-containing protein" evidence="2">
    <location>
        <begin position="20"/>
        <end position="674"/>
    </location>
</feature>
<protein>
    <recommendedName>
        <fullName evidence="5">HORMA domain-containing protein</fullName>
    </recommendedName>
</protein>
<evidence type="ECO:0000313" key="4">
    <source>
        <dbReference type="Proteomes" id="UP000815325"/>
    </source>
</evidence>
<sequence length="674" mass="74818">MHHSVADALILVVCDFLEAVLHNIVAARRDLYPSEAFEIVKLWGVNSRRCRHPGVANYLGGTVDKLKPLISAGRLSELCVVFFSPQGKPVDRVVLQVEHIQLSVEPAFLDAHALVRQLTPLLIKLQFVDLAFKAPLAPGSWFEVVAYCKSLDGADMSYFEQDICSSSELSQPIATRPFKTVDVPGCLKIQRSSALAARVGEDGVLAFCRRPVLRGRPNERFLTNTLRGVFSSNRRVDEQLMWETREQQREREERDERVRQGRAEGGGREDREVSRRRKRDGGADGGERKDRGVSISREKEGRADVGEGKDKEVSRSRGRGGRDAERCKRERGREKWESGNDEVSEREDRQRGNMELEGRQERWQSDWGEQSGVCRSRAVENAKELRREQKRRRLQQSSQSPPAQYGQPSPSLPHRYPHGSSGHAAAQAHSCSPSHMYSPRPLHSSQKQSPPSSSVISASTSSPSPMPSDQHKAHQRIRSIRSHSHAAADDADSSSDMGYSDPEGGQEGGKASWTPMSDEDVQRMLSKYRVRGSGGVGSQIEQTGPYLPPEARAHTLEGVPRGPAVPPGFRQQQGEEGEGEGADAVARALLAKDPGLAKVVRKLAQQQAELDTAAHKPKTKKKSKKEKKEKKEKARKKKRRRKERHAKKKRRKSRRSDSSSDGSGSSSGDSGGSS</sequence>
<feature type="compositionally biased region" description="Basic and acidic residues" evidence="1">
    <location>
        <begin position="346"/>
        <end position="364"/>
    </location>
</feature>
<dbReference type="PANTHER" id="PTHR34684:SF1">
    <property type="entry name" value="OS08G0192200 PROTEIN"/>
    <property type="match status" value="1"/>
</dbReference>